<organism evidence="2 3">
    <name type="scientific">Stenotrophomonas nematodicola</name>
    <dbReference type="NCBI Taxonomy" id="2656746"/>
    <lineage>
        <taxon>Bacteria</taxon>
        <taxon>Pseudomonadati</taxon>
        <taxon>Pseudomonadota</taxon>
        <taxon>Gammaproteobacteria</taxon>
        <taxon>Lysobacterales</taxon>
        <taxon>Lysobacteraceae</taxon>
        <taxon>Stenotrophomonas</taxon>
    </lineage>
</organism>
<evidence type="ECO:0000313" key="3">
    <source>
        <dbReference type="Proteomes" id="UP001605261"/>
    </source>
</evidence>
<keyword evidence="3" id="KW-1185">Reference proteome</keyword>
<dbReference type="InterPro" id="IPR025983">
    <property type="entry name" value="Cys_rich_CPCC"/>
</dbReference>
<name>A0ABW7CV90_9GAMM</name>
<gene>
    <name evidence="2" type="ORF">ACEU0G_002783</name>
</gene>
<evidence type="ECO:0000259" key="1">
    <source>
        <dbReference type="Pfam" id="PF14206"/>
    </source>
</evidence>
<dbReference type="Pfam" id="PF14206">
    <property type="entry name" value="Cys_rich_CPCC"/>
    <property type="match status" value="1"/>
</dbReference>
<comment type="caution">
    <text evidence="2">The sequence shown here is derived from an EMBL/GenBank/DDBJ whole genome shotgun (WGS) entry which is preliminary data.</text>
</comment>
<dbReference type="Proteomes" id="UP001605261">
    <property type="component" value="Unassembled WGS sequence"/>
</dbReference>
<evidence type="ECO:0000313" key="2">
    <source>
        <dbReference type="EMBL" id="MFG6108790.1"/>
    </source>
</evidence>
<protein>
    <submittedName>
        <fullName evidence="2">CPCC family cysteine-rich protein</fullName>
    </submittedName>
</protein>
<accession>A0ABW7CV90</accession>
<reference evidence="2 3" key="1">
    <citation type="submission" date="2024-09" db="EMBL/GenBank/DDBJ databases">
        <authorList>
            <consortium name="All-Russian atlas of soil microorganisms"/>
            <consortium name="as a basis for the search for new antimicrobial producers and enzymes with unique properties"/>
            <person name="Sokolova E.A."/>
            <person name="Voronina E.N."/>
        </authorList>
    </citation>
    <scope>NUCLEOTIDE SEQUENCE [LARGE SCALE GENOMIC DNA]</scope>
    <source>
        <strain evidence="2 3">AF-22b-331.1</strain>
    </source>
</reference>
<sequence length="70" mass="7398">MTSINATTPLLPCPCCGHRGLLEAGGYEICSRCAWEDDPSQAARPDMAGGANRMSLHAARQAWARGEPVA</sequence>
<dbReference type="RefSeq" id="WP_394162173.1">
    <property type="nucleotide sequence ID" value="NZ_JBHGCJ010000003.1"/>
</dbReference>
<dbReference type="EMBL" id="JBHGCJ010000003">
    <property type="protein sequence ID" value="MFG6108790.1"/>
    <property type="molecule type" value="Genomic_DNA"/>
</dbReference>
<proteinExistence type="predicted"/>
<feature type="domain" description="Cysteine-rich CPCC" evidence="1">
    <location>
        <begin position="12"/>
        <end position="64"/>
    </location>
</feature>